<accession>A0A1S3UYY5</accession>
<protein>
    <submittedName>
        <fullName evidence="4">Uncharacterized protein LOC106769985</fullName>
    </submittedName>
</protein>
<sequence>MHKRKAARVEGAASASGKEKTVTETGEPAEDLRHKIEFNFDATEEKVMASISEQQMSEYVLGNLLRCGAAAFKMAYASSRGDVQNEVGRLKKQLEDVQAAHAGCTEKANEAAKVIEEGKAHAERLRRISLELQTERDGLLKDMEEARKTIANLSNIQKERDELLKENAELKQEKVEWKNTEAEMLEAIGQEHTKGFNKAF</sequence>
<keyword evidence="3" id="KW-1185">Reference proteome</keyword>
<organism evidence="3 4">
    <name type="scientific">Vigna radiata var. radiata</name>
    <name type="common">Mung bean</name>
    <name type="synonym">Phaseolus aureus</name>
    <dbReference type="NCBI Taxonomy" id="3916"/>
    <lineage>
        <taxon>Eukaryota</taxon>
        <taxon>Viridiplantae</taxon>
        <taxon>Streptophyta</taxon>
        <taxon>Embryophyta</taxon>
        <taxon>Tracheophyta</taxon>
        <taxon>Spermatophyta</taxon>
        <taxon>Magnoliopsida</taxon>
        <taxon>eudicotyledons</taxon>
        <taxon>Gunneridae</taxon>
        <taxon>Pentapetalae</taxon>
        <taxon>rosids</taxon>
        <taxon>fabids</taxon>
        <taxon>Fabales</taxon>
        <taxon>Fabaceae</taxon>
        <taxon>Papilionoideae</taxon>
        <taxon>50 kb inversion clade</taxon>
        <taxon>NPAAA clade</taxon>
        <taxon>indigoferoid/millettioid clade</taxon>
        <taxon>Phaseoleae</taxon>
        <taxon>Vigna</taxon>
    </lineage>
</organism>
<dbReference type="AlphaFoldDB" id="A0A1S3UYY5"/>
<dbReference type="Proteomes" id="UP000087766">
    <property type="component" value="Chromosome 8"/>
</dbReference>
<name>A0A1S3UYY5_VIGRR</name>
<evidence type="ECO:0000256" key="2">
    <source>
        <dbReference type="SAM" id="MobiDB-lite"/>
    </source>
</evidence>
<feature type="region of interest" description="Disordered" evidence="2">
    <location>
        <begin position="1"/>
        <end position="29"/>
    </location>
</feature>
<keyword evidence="1" id="KW-0175">Coiled coil</keyword>
<feature type="coiled-coil region" evidence="1">
    <location>
        <begin position="129"/>
        <end position="187"/>
    </location>
</feature>
<dbReference type="GeneID" id="106769985"/>
<dbReference type="KEGG" id="vra:106769985"/>
<dbReference type="RefSeq" id="XP_014511293.1">
    <property type="nucleotide sequence ID" value="XM_014655807.2"/>
</dbReference>
<evidence type="ECO:0000313" key="4">
    <source>
        <dbReference type="RefSeq" id="XP_014511293.1"/>
    </source>
</evidence>
<reference evidence="3" key="1">
    <citation type="journal article" date="2014" name="Nat. Commun.">
        <title>Genome sequence of mungbean and insights into evolution within Vigna species.</title>
        <authorList>
            <person name="Kang Y.J."/>
            <person name="Kim S.K."/>
            <person name="Kim M.Y."/>
            <person name="Lestari P."/>
            <person name="Kim K.H."/>
            <person name="Ha B.K."/>
            <person name="Jun T.H."/>
            <person name="Hwang W.J."/>
            <person name="Lee T."/>
            <person name="Lee J."/>
            <person name="Shim S."/>
            <person name="Yoon M.Y."/>
            <person name="Jang Y.E."/>
            <person name="Han K.S."/>
            <person name="Taeprayoon P."/>
            <person name="Yoon N."/>
            <person name="Somta P."/>
            <person name="Tanya P."/>
            <person name="Kim K.S."/>
            <person name="Gwag J.G."/>
            <person name="Moon J.K."/>
            <person name="Lee Y.H."/>
            <person name="Park B.S."/>
            <person name="Bombarely A."/>
            <person name="Doyle J.J."/>
            <person name="Jackson S.A."/>
            <person name="Schafleitner R."/>
            <person name="Srinives P."/>
            <person name="Varshney R.K."/>
            <person name="Lee S.H."/>
        </authorList>
    </citation>
    <scope>NUCLEOTIDE SEQUENCE [LARGE SCALE GENOMIC DNA]</scope>
    <source>
        <strain evidence="3">cv. VC1973A</strain>
    </source>
</reference>
<evidence type="ECO:0000256" key="1">
    <source>
        <dbReference type="SAM" id="Coils"/>
    </source>
</evidence>
<reference evidence="4" key="2">
    <citation type="submission" date="2025-08" db="UniProtKB">
        <authorList>
            <consortium name="RefSeq"/>
        </authorList>
    </citation>
    <scope>IDENTIFICATION</scope>
    <source>
        <tissue evidence="4">Leaf</tissue>
    </source>
</reference>
<proteinExistence type="predicted"/>
<gene>
    <name evidence="4" type="primary">LOC106769985</name>
</gene>
<evidence type="ECO:0000313" key="3">
    <source>
        <dbReference type="Proteomes" id="UP000087766"/>
    </source>
</evidence>